<feature type="transmembrane region" description="Helical" evidence="8">
    <location>
        <begin position="297"/>
        <end position="318"/>
    </location>
</feature>
<evidence type="ECO:0000256" key="1">
    <source>
        <dbReference type="ARBA" id="ARBA00004651"/>
    </source>
</evidence>
<feature type="transmembrane region" description="Helical" evidence="8">
    <location>
        <begin position="164"/>
        <end position="182"/>
    </location>
</feature>
<evidence type="ECO:0000256" key="6">
    <source>
        <dbReference type="ARBA" id="ARBA00022989"/>
    </source>
</evidence>
<keyword evidence="2" id="KW-1003">Cell membrane</keyword>
<evidence type="ECO:0000256" key="5">
    <source>
        <dbReference type="ARBA" id="ARBA00022692"/>
    </source>
</evidence>
<reference evidence="11" key="1">
    <citation type="journal article" date="2019" name="Int. J. Syst. Evol. Microbiol.">
        <title>The Global Catalogue of Microorganisms (GCM) 10K type strain sequencing project: providing services to taxonomists for standard genome sequencing and annotation.</title>
        <authorList>
            <consortium name="The Broad Institute Genomics Platform"/>
            <consortium name="The Broad Institute Genome Sequencing Center for Infectious Disease"/>
            <person name="Wu L."/>
            <person name="Ma J."/>
        </authorList>
    </citation>
    <scope>NUCLEOTIDE SEQUENCE [LARGE SCALE GENOMIC DNA]</scope>
    <source>
        <strain evidence="11">CGMCC 1.8985</strain>
    </source>
</reference>
<keyword evidence="11" id="KW-1185">Reference proteome</keyword>
<evidence type="ECO:0000256" key="4">
    <source>
        <dbReference type="ARBA" id="ARBA00022679"/>
    </source>
</evidence>
<dbReference type="EMBL" id="BMME01000001">
    <property type="protein sequence ID" value="GGK01974.1"/>
    <property type="molecule type" value="Genomic_DNA"/>
</dbReference>
<accession>A0ABQ2EA93</accession>
<evidence type="ECO:0000256" key="8">
    <source>
        <dbReference type="SAM" id="Phobius"/>
    </source>
</evidence>
<keyword evidence="6 8" id="KW-1133">Transmembrane helix</keyword>
<evidence type="ECO:0000256" key="7">
    <source>
        <dbReference type="ARBA" id="ARBA00023136"/>
    </source>
</evidence>
<evidence type="ECO:0000313" key="11">
    <source>
        <dbReference type="Proteomes" id="UP000599009"/>
    </source>
</evidence>
<organism evidence="10 11">
    <name type="scientific">Luteimonas terricola</name>
    <dbReference type="NCBI Taxonomy" id="645597"/>
    <lineage>
        <taxon>Bacteria</taxon>
        <taxon>Pseudomonadati</taxon>
        <taxon>Pseudomonadota</taxon>
        <taxon>Gammaproteobacteria</taxon>
        <taxon>Lysobacterales</taxon>
        <taxon>Lysobacteraceae</taxon>
        <taxon>Luteimonas</taxon>
    </lineage>
</organism>
<dbReference type="RefSeq" id="WP_132985150.1">
    <property type="nucleotide sequence ID" value="NZ_BMME01000001.1"/>
</dbReference>
<feature type="transmembrane region" description="Helical" evidence="8">
    <location>
        <begin position="102"/>
        <end position="123"/>
    </location>
</feature>
<feature type="transmembrane region" description="Helical" evidence="8">
    <location>
        <begin position="194"/>
        <end position="213"/>
    </location>
</feature>
<keyword evidence="3" id="KW-0328">Glycosyltransferase</keyword>
<sequence length="618" mass="67468">MREKIDARATFVALWCALLLLKAVLAARLPLFVDEAFYWQESRHLAWAYSDLPGLTAWLIRIGTSVFGEGTLALRMPFLLLASLVPWLVMRITAREFGERMGWQAGIAALLLPLAGSLGLMALPDTAMVVATLLCLDAGTRLLRKVGYGPALQLALGLAMGALSHYRFAAVIGVGALALLLLPQGRQALRDPRLWIAIAFGAAAWTPLLAWNFENAEAGLRFQLVDRHPWAWQADGAWFIAIQTLVATPLLFAGLLWAGWRGARADSEPVRFIALSGGLMVLGFFVLGFFADTERVSFHWPLPGLVALLPLLPALLLRWPRWLRALAWGTAGAGLAAVLGYYALVSMPELRARTASLKWYPSNFSGWDVLADGVREVREGMPEGTRLVADNFKVGAELGFALGDPSIEVLEHPVNRQHGRAPQLRLWGLEATGATDPGGPVLLVVAASEVEYKHLLLRYHALCRRFGPLPPPRVLNVDHGRTRFLLFAMDAREEKADPDACTLPAMAWLDSPAADARLDRSFTVEGWAFKDGVGIERVEVMLDGRVVAQAEYGIHSPGVADYWDISTDATHPRVGFAATVELPPGSAGAHWLGLRLHGRDGSVEDWSEQRIVVTAAGH</sequence>
<comment type="subcellular location">
    <subcellularLocation>
        <location evidence="1">Cell membrane</location>
        <topology evidence="1">Multi-pass membrane protein</topology>
    </subcellularLocation>
</comment>
<dbReference type="InterPro" id="IPR038731">
    <property type="entry name" value="RgtA/B/C-like"/>
</dbReference>
<feature type="transmembrane region" description="Helical" evidence="8">
    <location>
        <begin position="325"/>
        <end position="344"/>
    </location>
</feature>
<dbReference type="Pfam" id="PF13231">
    <property type="entry name" value="PMT_2"/>
    <property type="match status" value="1"/>
</dbReference>
<dbReference type="PANTHER" id="PTHR33908:SF11">
    <property type="entry name" value="MEMBRANE PROTEIN"/>
    <property type="match status" value="1"/>
</dbReference>
<comment type="caution">
    <text evidence="10">The sequence shown here is derived from an EMBL/GenBank/DDBJ whole genome shotgun (WGS) entry which is preliminary data.</text>
</comment>
<feature type="transmembrane region" description="Helical" evidence="8">
    <location>
        <begin position="72"/>
        <end position="90"/>
    </location>
</feature>
<dbReference type="PANTHER" id="PTHR33908">
    <property type="entry name" value="MANNOSYLTRANSFERASE YKCB-RELATED"/>
    <property type="match status" value="1"/>
</dbReference>
<gene>
    <name evidence="10" type="ORF">GCM10011394_08840</name>
</gene>
<keyword evidence="7 8" id="KW-0472">Membrane</keyword>
<protein>
    <submittedName>
        <fullName evidence="10">Membrane protein</fullName>
    </submittedName>
</protein>
<dbReference type="InterPro" id="IPR050297">
    <property type="entry name" value="LipidA_mod_glycosyltrf_83"/>
</dbReference>
<evidence type="ECO:0000313" key="10">
    <source>
        <dbReference type="EMBL" id="GGK01974.1"/>
    </source>
</evidence>
<dbReference type="Proteomes" id="UP000599009">
    <property type="component" value="Unassembled WGS sequence"/>
</dbReference>
<feature type="domain" description="Glycosyltransferase RgtA/B/C/D-like" evidence="9">
    <location>
        <begin position="53"/>
        <end position="211"/>
    </location>
</feature>
<proteinExistence type="predicted"/>
<feature type="transmembrane region" description="Helical" evidence="8">
    <location>
        <begin position="272"/>
        <end position="291"/>
    </location>
</feature>
<evidence type="ECO:0000256" key="3">
    <source>
        <dbReference type="ARBA" id="ARBA00022676"/>
    </source>
</evidence>
<evidence type="ECO:0000259" key="9">
    <source>
        <dbReference type="Pfam" id="PF13231"/>
    </source>
</evidence>
<keyword evidence="4" id="KW-0808">Transferase</keyword>
<evidence type="ECO:0000256" key="2">
    <source>
        <dbReference type="ARBA" id="ARBA00022475"/>
    </source>
</evidence>
<keyword evidence="5 8" id="KW-0812">Transmembrane</keyword>
<feature type="transmembrane region" description="Helical" evidence="8">
    <location>
        <begin position="237"/>
        <end position="260"/>
    </location>
</feature>
<name>A0ABQ2EA93_9GAMM</name>